<dbReference type="AlphaFoldDB" id="A0A1G6W1Z4"/>
<sequence length="210" mass="24272">MMIRVLYSFLVFKFSFLLFSSLVYSQEIYRDDQGREIGKAYFEKQILEGPYFGIPGQSANEKVLVHRMPSGKLEDTRVFFEKTGSLEAYEEGKSLLIVFYPGPDECNTTAQRNPQEYYSKNHKALLRWTGKLNAADPVYIYASPVGLQVSSSELTWNSDPESIFQQQFFRFPYPCQSFMVLHPDGRYRGILGEFPLDQIQVALKKIKRGK</sequence>
<evidence type="ECO:0000313" key="1">
    <source>
        <dbReference type="EMBL" id="SDD59798.1"/>
    </source>
</evidence>
<reference evidence="2" key="1">
    <citation type="submission" date="2016-10" db="EMBL/GenBank/DDBJ databases">
        <authorList>
            <person name="Varghese N."/>
            <person name="Submissions S."/>
        </authorList>
    </citation>
    <scope>NUCLEOTIDE SEQUENCE [LARGE SCALE GENOMIC DNA]</scope>
    <source>
        <strain evidence="2">DSM 23095</strain>
    </source>
</reference>
<evidence type="ECO:0000313" key="2">
    <source>
        <dbReference type="Proteomes" id="UP000199060"/>
    </source>
</evidence>
<dbReference type="EMBL" id="FNAC01000040">
    <property type="protein sequence ID" value="SDD59798.1"/>
    <property type="molecule type" value="Genomic_DNA"/>
</dbReference>
<keyword evidence="2" id="KW-1185">Reference proteome</keyword>
<dbReference type="RefSeq" id="WP_087940749.1">
    <property type="nucleotide sequence ID" value="NZ_FNAC01000040.1"/>
</dbReference>
<accession>A0A1G6W1Z4</accession>
<organism evidence="1 2">
    <name type="scientific">Algoriphagus faecimaris</name>
    <dbReference type="NCBI Taxonomy" id="686796"/>
    <lineage>
        <taxon>Bacteria</taxon>
        <taxon>Pseudomonadati</taxon>
        <taxon>Bacteroidota</taxon>
        <taxon>Cytophagia</taxon>
        <taxon>Cytophagales</taxon>
        <taxon>Cyclobacteriaceae</taxon>
        <taxon>Algoriphagus</taxon>
    </lineage>
</organism>
<dbReference type="Proteomes" id="UP000199060">
    <property type="component" value="Unassembled WGS sequence"/>
</dbReference>
<gene>
    <name evidence="1" type="ORF">SAMN04488104_104017</name>
</gene>
<dbReference type="OrthoDB" id="823362at2"/>
<name>A0A1G6W1Z4_9BACT</name>
<protein>
    <submittedName>
        <fullName evidence="1">Uncharacterized protein</fullName>
    </submittedName>
</protein>
<proteinExistence type="predicted"/>